<feature type="transmembrane region" description="Helical" evidence="1">
    <location>
        <begin position="20"/>
        <end position="37"/>
    </location>
</feature>
<organism evidence="2">
    <name type="scientific">Podoviridae sp. ctxqo3</name>
    <dbReference type="NCBI Taxonomy" id="2827755"/>
    <lineage>
        <taxon>Viruses</taxon>
        <taxon>Duplodnaviria</taxon>
        <taxon>Heunggongvirae</taxon>
        <taxon>Uroviricota</taxon>
        <taxon>Caudoviricetes</taxon>
    </lineage>
</organism>
<evidence type="ECO:0000256" key="1">
    <source>
        <dbReference type="SAM" id="Phobius"/>
    </source>
</evidence>
<dbReference type="EMBL" id="BK032710">
    <property type="protein sequence ID" value="DAF56225.1"/>
    <property type="molecule type" value="Genomic_DNA"/>
</dbReference>
<keyword evidence="1" id="KW-0812">Transmembrane</keyword>
<protein>
    <submittedName>
        <fullName evidence="2">Uncharacterized protein</fullName>
    </submittedName>
</protein>
<accession>A0A8S5SYY6</accession>
<proteinExistence type="predicted"/>
<sequence>MFSGTTTRYCSILSLPLSRLYYLVAILSISFNIALQLF</sequence>
<name>A0A8S5SYY6_9CAUD</name>
<evidence type="ECO:0000313" key="2">
    <source>
        <dbReference type="EMBL" id="DAF56225.1"/>
    </source>
</evidence>
<keyword evidence="1" id="KW-1133">Transmembrane helix</keyword>
<reference evidence="2" key="1">
    <citation type="journal article" date="2021" name="Proc. Natl. Acad. Sci. U.S.A.">
        <title>A Catalog of Tens of Thousands of Viruses from Human Metagenomes Reveals Hidden Associations with Chronic Diseases.</title>
        <authorList>
            <person name="Tisza M.J."/>
            <person name="Buck C.B."/>
        </authorList>
    </citation>
    <scope>NUCLEOTIDE SEQUENCE</scope>
    <source>
        <strain evidence="2">Ctxqo3</strain>
    </source>
</reference>
<keyword evidence="1" id="KW-0472">Membrane</keyword>